<gene>
    <name evidence="1" type="ORF">A3D09_01775</name>
</gene>
<reference evidence="1 2" key="1">
    <citation type="journal article" date="2016" name="Nat. Commun.">
        <title>Thousands of microbial genomes shed light on interconnected biogeochemical processes in an aquifer system.</title>
        <authorList>
            <person name="Anantharaman K."/>
            <person name="Brown C.T."/>
            <person name="Hug L.A."/>
            <person name="Sharon I."/>
            <person name="Castelle C.J."/>
            <person name="Probst A.J."/>
            <person name="Thomas B.C."/>
            <person name="Singh A."/>
            <person name="Wilkins M.J."/>
            <person name="Karaoz U."/>
            <person name="Brodie E.L."/>
            <person name="Williams K.H."/>
            <person name="Hubbard S.S."/>
            <person name="Banfield J.F."/>
        </authorList>
    </citation>
    <scope>NUCLEOTIDE SEQUENCE [LARGE SCALE GENOMIC DNA]</scope>
</reference>
<dbReference type="Gene3D" id="3.40.630.10">
    <property type="entry name" value="Zn peptidases"/>
    <property type="match status" value="1"/>
</dbReference>
<dbReference type="EMBL" id="MFAH01000075">
    <property type="protein sequence ID" value="OGD69736.1"/>
    <property type="molecule type" value="Genomic_DNA"/>
</dbReference>
<comment type="caution">
    <text evidence="1">The sequence shown here is derived from an EMBL/GenBank/DDBJ whole genome shotgun (WGS) entry which is preliminary data.</text>
</comment>
<dbReference type="Proteomes" id="UP000177390">
    <property type="component" value="Unassembled WGS sequence"/>
</dbReference>
<name>A0A1F5ER63_9BACT</name>
<dbReference type="AlphaFoldDB" id="A0A1F5ER63"/>
<evidence type="ECO:0000313" key="1">
    <source>
        <dbReference type="EMBL" id="OGD69736.1"/>
    </source>
</evidence>
<sequence>MQQVVKTLDQTRIPYFVKGESPTLLIHAGTHGDDRGVIDSVRLAVEKYEDRLPDFVYVPEVSPAVKTRRKRNDRGWVNLNRGFSDDSPIKEAEIVKDCASFDLCVAFHEDIGLNAKFYMYDGGVGFSLEEKDSWMKFREGLEVLGVGLLSGADDQDGSTPNYTFNEDYHYHYWNVSVGSHEGGSFDAWASRNRVIQKALIPEVPGHLSQESKNKIVDLFFRYFLLKA</sequence>
<dbReference type="SUPFAM" id="SSF53187">
    <property type="entry name" value="Zn-dependent exopeptidases"/>
    <property type="match status" value="1"/>
</dbReference>
<proteinExistence type="predicted"/>
<protein>
    <recommendedName>
        <fullName evidence="3">Peptidase M14 carboxypeptidase A domain-containing protein</fullName>
    </recommendedName>
</protein>
<organism evidence="1 2">
    <name type="scientific">Candidatus Collierbacteria bacterium RIFCSPHIGHO2_02_FULL_49_10</name>
    <dbReference type="NCBI Taxonomy" id="1817723"/>
    <lineage>
        <taxon>Bacteria</taxon>
        <taxon>Candidatus Collieribacteriota</taxon>
    </lineage>
</organism>
<evidence type="ECO:0000313" key="2">
    <source>
        <dbReference type="Proteomes" id="UP000177390"/>
    </source>
</evidence>
<evidence type="ECO:0008006" key="3">
    <source>
        <dbReference type="Google" id="ProtNLM"/>
    </source>
</evidence>
<accession>A0A1F5ER63</accession>